<evidence type="ECO:0000256" key="1">
    <source>
        <dbReference type="SAM" id="MobiDB-lite"/>
    </source>
</evidence>
<dbReference type="Proteomes" id="UP000257109">
    <property type="component" value="Unassembled WGS sequence"/>
</dbReference>
<proteinExistence type="predicted"/>
<sequence length="87" mass="10130">MTHDGVTNKFSLVHKGNKREEEKKEREKEKVKGEKIKEKKVKKNKNESLLVGRKPFKNVLLNKKKTLFFLPTDMCYVVNTSLANLPT</sequence>
<evidence type="ECO:0000313" key="2">
    <source>
        <dbReference type="EMBL" id="RDX63940.1"/>
    </source>
</evidence>
<comment type="caution">
    <text evidence="2">The sequence shown here is derived from an EMBL/GenBank/DDBJ whole genome shotgun (WGS) entry which is preliminary data.</text>
</comment>
<feature type="compositionally biased region" description="Basic and acidic residues" evidence="1">
    <location>
        <begin position="18"/>
        <end position="34"/>
    </location>
</feature>
<feature type="region of interest" description="Disordered" evidence="1">
    <location>
        <begin position="1"/>
        <end position="34"/>
    </location>
</feature>
<organism evidence="2 3">
    <name type="scientific">Mucuna pruriens</name>
    <name type="common">Velvet bean</name>
    <name type="synonym">Dolichos pruriens</name>
    <dbReference type="NCBI Taxonomy" id="157652"/>
    <lineage>
        <taxon>Eukaryota</taxon>
        <taxon>Viridiplantae</taxon>
        <taxon>Streptophyta</taxon>
        <taxon>Embryophyta</taxon>
        <taxon>Tracheophyta</taxon>
        <taxon>Spermatophyta</taxon>
        <taxon>Magnoliopsida</taxon>
        <taxon>eudicotyledons</taxon>
        <taxon>Gunneridae</taxon>
        <taxon>Pentapetalae</taxon>
        <taxon>rosids</taxon>
        <taxon>fabids</taxon>
        <taxon>Fabales</taxon>
        <taxon>Fabaceae</taxon>
        <taxon>Papilionoideae</taxon>
        <taxon>50 kb inversion clade</taxon>
        <taxon>NPAAA clade</taxon>
        <taxon>indigoferoid/millettioid clade</taxon>
        <taxon>Phaseoleae</taxon>
        <taxon>Mucuna</taxon>
    </lineage>
</organism>
<dbReference type="AlphaFoldDB" id="A0A371ED26"/>
<evidence type="ECO:0000313" key="3">
    <source>
        <dbReference type="Proteomes" id="UP000257109"/>
    </source>
</evidence>
<name>A0A371ED26_MUCPR</name>
<protein>
    <submittedName>
        <fullName evidence="2">Uncharacterized protein</fullName>
    </submittedName>
</protein>
<reference evidence="2" key="1">
    <citation type="submission" date="2018-05" db="EMBL/GenBank/DDBJ databases">
        <title>Draft genome of Mucuna pruriens seed.</title>
        <authorList>
            <person name="Nnadi N.E."/>
            <person name="Vos R."/>
            <person name="Hasami M.H."/>
            <person name="Devisetty U.K."/>
            <person name="Aguiy J.C."/>
        </authorList>
    </citation>
    <scope>NUCLEOTIDE SEQUENCE [LARGE SCALE GENOMIC DNA]</scope>
    <source>
        <strain evidence="2">JCA_2017</strain>
    </source>
</reference>
<keyword evidence="3" id="KW-1185">Reference proteome</keyword>
<dbReference type="EMBL" id="QJKJ01014639">
    <property type="protein sequence ID" value="RDX63940.1"/>
    <property type="molecule type" value="Genomic_DNA"/>
</dbReference>
<feature type="non-terminal residue" evidence="2">
    <location>
        <position position="1"/>
    </location>
</feature>
<gene>
    <name evidence="2" type="ORF">CR513_57567</name>
</gene>
<accession>A0A371ED26</accession>